<name>V6SEX2_9FLAO</name>
<keyword evidence="2" id="KW-1185">Reference proteome</keyword>
<evidence type="ECO:0000313" key="1">
    <source>
        <dbReference type="EMBL" id="ESU25228.1"/>
    </source>
</evidence>
<organism evidence="1 2">
    <name type="scientific">Flavobacterium limnosediminis JC2902</name>
    <dbReference type="NCBI Taxonomy" id="1341181"/>
    <lineage>
        <taxon>Bacteria</taxon>
        <taxon>Pseudomonadati</taxon>
        <taxon>Bacteroidota</taxon>
        <taxon>Flavobacteriia</taxon>
        <taxon>Flavobacteriales</taxon>
        <taxon>Flavobacteriaceae</taxon>
        <taxon>Flavobacterium</taxon>
    </lineage>
</organism>
<proteinExistence type="predicted"/>
<accession>V6SEX2</accession>
<gene>
    <name evidence="1" type="ORF">FLJC2902T_31700</name>
</gene>
<reference evidence="1 2" key="1">
    <citation type="submission" date="2013-08" db="EMBL/GenBank/DDBJ databases">
        <title>Flavobacterium limnosediminis JC2902 genome sequencing.</title>
        <authorList>
            <person name="Lee K."/>
            <person name="Yi H."/>
            <person name="Park S."/>
            <person name="Chun J."/>
        </authorList>
    </citation>
    <scope>NUCLEOTIDE SEQUENCE [LARGE SCALE GENOMIC DNA]</scope>
    <source>
        <strain evidence="1 2">JC2902</strain>
    </source>
</reference>
<comment type="caution">
    <text evidence="1">The sequence shown here is derived from an EMBL/GenBank/DDBJ whole genome shotgun (WGS) entry which is preliminary data.</text>
</comment>
<dbReference type="EMBL" id="AVGG01000033">
    <property type="protein sequence ID" value="ESU25228.1"/>
    <property type="molecule type" value="Genomic_DNA"/>
</dbReference>
<dbReference type="AlphaFoldDB" id="V6SEX2"/>
<dbReference type="Proteomes" id="UP000018004">
    <property type="component" value="Unassembled WGS sequence"/>
</dbReference>
<dbReference type="STRING" id="1341181.FLJC2902T_31700"/>
<sequence>METTEKEKLTIFRICLESNIINLTQIENWAENILMESKDIRDDYILDLCQAKSKGINEIVHILKQNEGEISNPIIWQIVYGITGISFENKKIDLKKACYFISKVANEMTFKTEYDLFGMGLDDSFYLASIGSYGNLDFTKKEFIKMTKEYEPLAKSFLKQTFGE</sequence>
<dbReference type="eggNOG" id="ENOG502ZYJC">
    <property type="taxonomic scope" value="Bacteria"/>
</dbReference>
<evidence type="ECO:0000313" key="2">
    <source>
        <dbReference type="Proteomes" id="UP000018004"/>
    </source>
</evidence>
<dbReference type="PATRIC" id="fig|1341181.4.peg.3115"/>
<dbReference type="RefSeq" id="WP_023580699.1">
    <property type="nucleotide sequence ID" value="NZ_AVGG01000033.1"/>
</dbReference>
<protein>
    <submittedName>
        <fullName evidence="1">Uncharacterized protein</fullName>
    </submittedName>
</protein>